<organism evidence="2 3">
    <name type="scientific">Ignisphaera cupida</name>
    <dbReference type="NCBI Taxonomy" id="3050454"/>
    <lineage>
        <taxon>Archaea</taxon>
        <taxon>Thermoproteota</taxon>
        <taxon>Thermoprotei</taxon>
        <taxon>Desulfurococcales</taxon>
        <taxon>Desulfurococcaceae</taxon>
        <taxon>Ignisphaera</taxon>
    </lineage>
</organism>
<dbReference type="AlphaFoldDB" id="A0ABD4Z768"/>
<sequence>MEEEIQSSEIQEGEEVQAEEEKEVYAEGEEMEYVAFSPQELELFILRSETWDKLVKGEIPISEARKMLESFVQSPIQVEATPKRGKRKRSSKS</sequence>
<evidence type="ECO:0000313" key="2">
    <source>
        <dbReference type="EMBL" id="MDK6027968.1"/>
    </source>
</evidence>
<reference evidence="2 3" key="1">
    <citation type="submission" date="2023-05" db="EMBL/GenBank/DDBJ databases">
        <title>A new hyperthermophilic archaea 'Ignisphaera cupida' sp. nov. and description of the family 'Ignisphaeraceae' fam. nov.</title>
        <authorList>
            <person name="Podosokorskaya O.A."/>
            <person name="Elcheninov A.G."/>
            <person name="Klukina A."/>
            <person name="Merkel A.Y."/>
        </authorList>
    </citation>
    <scope>NUCLEOTIDE SEQUENCE [LARGE SCALE GENOMIC DNA]</scope>
    <source>
        <strain evidence="2 3">4213-co</strain>
    </source>
</reference>
<accession>A0ABD4Z768</accession>
<dbReference type="RefSeq" id="WP_285272946.1">
    <property type="nucleotide sequence ID" value="NZ_JASNVW010000001.1"/>
</dbReference>
<dbReference type="Proteomes" id="UP001529235">
    <property type="component" value="Unassembled WGS sequence"/>
</dbReference>
<comment type="caution">
    <text evidence="2">The sequence shown here is derived from an EMBL/GenBank/DDBJ whole genome shotgun (WGS) entry which is preliminary data.</text>
</comment>
<dbReference type="Gene3D" id="6.20.450.10">
    <property type="match status" value="1"/>
</dbReference>
<evidence type="ECO:0000313" key="3">
    <source>
        <dbReference type="Proteomes" id="UP001529235"/>
    </source>
</evidence>
<evidence type="ECO:0000256" key="1">
    <source>
        <dbReference type="SAM" id="MobiDB-lite"/>
    </source>
</evidence>
<protein>
    <recommendedName>
        <fullName evidence="4">RNA polymerase Rpo13 subunit HTH domain-containing protein</fullName>
    </recommendedName>
</protein>
<feature type="region of interest" description="Disordered" evidence="1">
    <location>
        <begin position="1"/>
        <end position="24"/>
    </location>
</feature>
<keyword evidence="3" id="KW-1185">Reference proteome</keyword>
<gene>
    <name evidence="2" type="ORF">QPL79_01125</name>
</gene>
<name>A0ABD4Z768_9CREN</name>
<proteinExistence type="predicted"/>
<evidence type="ECO:0008006" key="4">
    <source>
        <dbReference type="Google" id="ProtNLM"/>
    </source>
</evidence>
<dbReference type="EMBL" id="JASNVW010000001">
    <property type="protein sequence ID" value="MDK6027968.1"/>
    <property type="molecule type" value="Genomic_DNA"/>
</dbReference>